<dbReference type="PANTHER" id="PTHR45288">
    <property type="entry name" value="THIOREDOXIN FAMILY PROTEIN"/>
    <property type="match status" value="1"/>
</dbReference>
<dbReference type="CDD" id="cd03041">
    <property type="entry name" value="GST_N_2GST_N"/>
    <property type="match status" value="1"/>
</dbReference>
<dbReference type="AlphaFoldDB" id="A0AAE0LCZ8"/>
<dbReference type="InterPro" id="IPR004045">
    <property type="entry name" value="Glutathione_S-Trfase_N"/>
</dbReference>
<organism evidence="3 4">
    <name type="scientific">Cymbomonas tetramitiformis</name>
    <dbReference type="NCBI Taxonomy" id="36881"/>
    <lineage>
        <taxon>Eukaryota</taxon>
        <taxon>Viridiplantae</taxon>
        <taxon>Chlorophyta</taxon>
        <taxon>Pyramimonadophyceae</taxon>
        <taxon>Pyramimonadales</taxon>
        <taxon>Pyramimonadaceae</taxon>
        <taxon>Cymbomonas</taxon>
    </lineage>
</organism>
<dbReference type="SFLD" id="SFLDG01202">
    <property type="entry name" value="SUF2.2"/>
    <property type="match status" value="1"/>
</dbReference>
<evidence type="ECO:0000259" key="2">
    <source>
        <dbReference type="PROSITE" id="PS50404"/>
    </source>
</evidence>
<comment type="caution">
    <text evidence="3">The sequence shown here is derived from an EMBL/GenBank/DDBJ whole genome shotgun (WGS) entry which is preliminary data.</text>
</comment>
<dbReference type="GO" id="GO:0009507">
    <property type="term" value="C:chloroplast"/>
    <property type="evidence" value="ECO:0007669"/>
    <property type="project" value="TreeGrafter"/>
</dbReference>
<proteinExistence type="predicted"/>
<dbReference type="PANTHER" id="PTHR45288:SF1">
    <property type="entry name" value="THIOREDOXIN FAMILY PROTEIN"/>
    <property type="match status" value="1"/>
</dbReference>
<feature type="domain" description="GST N-terminal" evidence="2">
    <location>
        <begin position="262"/>
        <end position="341"/>
    </location>
</feature>
<reference evidence="3 4" key="1">
    <citation type="journal article" date="2015" name="Genome Biol. Evol.">
        <title>Comparative Genomics of a Bacterivorous Green Alga Reveals Evolutionary Causalities and Consequences of Phago-Mixotrophic Mode of Nutrition.</title>
        <authorList>
            <person name="Burns J.A."/>
            <person name="Paasch A."/>
            <person name="Narechania A."/>
            <person name="Kim E."/>
        </authorList>
    </citation>
    <scope>NUCLEOTIDE SEQUENCE [LARGE SCALE GENOMIC DNA]</scope>
    <source>
        <strain evidence="3 4">PLY_AMNH</strain>
    </source>
</reference>
<dbReference type="PROSITE" id="PS50404">
    <property type="entry name" value="GST_NTER"/>
    <property type="match status" value="2"/>
</dbReference>
<dbReference type="InterPro" id="IPR036249">
    <property type="entry name" value="Thioredoxin-like_sf"/>
</dbReference>
<evidence type="ECO:0000256" key="1">
    <source>
        <dbReference type="SAM" id="MobiDB-lite"/>
    </source>
</evidence>
<sequence length="341" mass="37603">MVLAFRNTLLTSRIALPLKCQKASRYAPRGLCRVVRAEAESEAVDVEPIPSDPLEAEINTTPPKQFRNTGPDPEKFKVQEGTLGKIIAASFPLVLRAGSGAVCSGYKVELEKDEGQSSYTFLTAAGNRVKESSEVSAFTRPESPIEIYEFEGCPFCKKVREAVSILDLDVIFYPCPQGGTTWRPMANELGGQKQFPYMVDPNTGVAMYESDAIIQYMFDTYGDGSVPRVLDLGILTTVTAGLGLLPRMGSGSRARASKIPEEPVVLWGYEASPFVKVVREMLCELEIPYLLKTCARGSSKRNDMLDKAGHFQVPYLEDPNTGEAMFESAYIVEYLEKTYAK</sequence>
<evidence type="ECO:0000313" key="3">
    <source>
        <dbReference type="EMBL" id="KAK3280220.1"/>
    </source>
</evidence>
<dbReference type="SUPFAM" id="SSF52833">
    <property type="entry name" value="Thioredoxin-like"/>
    <property type="match status" value="2"/>
</dbReference>
<dbReference type="InterPro" id="IPR040079">
    <property type="entry name" value="Glutathione_S-Trfase"/>
</dbReference>
<dbReference type="EMBL" id="LGRX02004481">
    <property type="protein sequence ID" value="KAK3280220.1"/>
    <property type="molecule type" value="Genomic_DNA"/>
</dbReference>
<dbReference type="Gene3D" id="3.40.30.10">
    <property type="entry name" value="Glutaredoxin"/>
    <property type="match status" value="2"/>
</dbReference>
<dbReference type="Proteomes" id="UP001190700">
    <property type="component" value="Unassembled WGS sequence"/>
</dbReference>
<keyword evidence="4" id="KW-1185">Reference proteome</keyword>
<dbReference type="Pfam" id="PF13417">
    <property type="entry name" value="GST_N_3"/>
    <property type="match status" value="2"/>
</dbReference>
<evidence type="ECO:0000313" key="4">
    <source>
        <dbReference type="Proteomes" id="UP001190700"/>
    </source>
</evidence>
<name>A0AAE0LCZ8_9CHLO</name>
<gene>
    <name evidence="3" type="ORF">CYMTET_11926</name>
</gene>
<feature type="region of interest" description="Disordered" evidence="1">
    <location>
        <begin position="47"/>
        <end position="73"/>
    </location>
</feature>
<dbReference type="SFLD" id="SFLDS00019">
    <property type="entry name" value="Glutathione_Transferase_(cytos"/>
    <property type="match status" value="1"/>
</dbReference>
<accession>A0AAE0LCZ8</accession>
<feature type="compositionally biased region" description="Polar residues" evidence="1">
    <location>
        <begin position="58"/>
        <end position="68"/>
    </location>
</feature>
<protein>
    <recommendedName>
        <fullName evidence="2">GST N-terminal domain-containing protein</fullName>
    </recommendedName>
</protein>
<dbReference type="PROSITE" id="PS51354">
    <property type="entry name" value="GLUTAREDOXIN_2"/>
    <property type="match status" value="1"/>
</dbReference>
<dbReference type="SFLD" id="SFLDG01181">
    <property type="entry name" value="SUF2"/>
    <property type="match status" value="1"/>
</dbReference>
<feature type="domain" description="GST N-terminal" evidence="2">
    <location>
        <begin position="143"/>
        <end position="225"/>
    </location>
</feature>